<accession>A0A1E7Q2L8</accession>
<dbReference type="AlphaFoldDB" id="A0A1E7Q2L8"/>
<evidence type="ECO:0000259" key="1">
    <source>
        <dbReference type="Pfam" id="PF13679"/>
    </source>
</evidence>
<keyword evidence="2" id="KW-0808">Transferase</keyword>
<dbReference type="OrthoDB" id="5298194at2"/>
<name>A0A1E7Q2L8_9GAMM</name>
<dbReference type="GO" id="GO:0008168">
    <property type="term" value="F:methyltransferase activity"/>
    <property type="evidence" value="ECO:0007669"/>
    <property type="project" value="UniProtKB-KW"/>
</dbReference>
<dbReference type="Proteomes" id="UP000242258">
    <property type="component" value="Unassembled WGS sequence"/>
</dbReference>
<reference evidence="3" key="1">
    <citation type="submission" date="2016-09" db="EMBL/GenBank/DDBJ databases">
        <authorList>
            <person name="Wan X."/>
            <person name="Hou S."/>
        </authorList>
    </citation>
    <scope>NUCLEOTIDE SEQUENCE [LARGE SCALE GENOMIC DNA]</scope>
    <source>
        <strain evidence="3">KH87</strain>
    </source>
</reference>
<dbReference type="STRING" id="1628148.BI198_01875"/>
<dbReference type="Pfam" id="PF13679">
    <property type="entry name" value="Methyltransf_32"/>
    <property type="match status" value="1"/>
</dbReference>
<dbReference type="GO" id="GO:0032259">
    <property type="term" value="P:methylation"/>
    <property type="evidence" value="ECO:0007669"/>
    <property type="project" value="UniProtKB-KW"/>
</dbReference>
<dbReference type="PANTHER" id="PTHR13369:SF0">
    <property type="entry name" value="GLUTATHIONE S-TRANSFERASE C-TERMINAL DOMAIN-CONTAINING PROTEIN"/>
    <property type="match status" value="1"/>
</dbReference>
<dbReference type="RefSeq" id="WP_070048021.1">
    <property type="nucleotide sequence ID" value="NZ_CBCSDO010000001.1"/>
</dbReference>
<evidence type="ECO:0000313" key="2">
    <source>
        <dbReference type="EMBL" id="OEY68454.1"/>
    </source>
</evidence>
<evidence type="ECO:0000313" key="3">
    <source>
        <dbReference type="Proteomes" id="UP000242258"/>
    </source>
</evidence>
<feature type="domain" description="Methyltransferase" evidence="1">
    <location>
        <begin position="111"/>
        <end position="242"/>
    </location>
</feature>
<protein>
    <submittedName>
        <fullName evidence="2">Methyltransferase</fullName>
    </submittedName>
</protein>
<proteinExistence type="predicted"/>
<keyword evidence="2" id="KW-0489">Methyltransferase</keyword>
<gene>
    <name evidence="2" type="ORF">BI198_01875</name>
</gene>
<keyword evidence="3" id="KW-1185">Reference proteome</keyword>
<dbReference type="InterPro" id="IPR025714">
    <property type="entry name" value="Methyltranfer_dom"/>
</dbReference>
<dbReference type="PANTHER" id="PTHR13369">
    <property type="match status" value="1"/>
</dbReference>
<sequence>MALSFHQEFQQQFLQLSQVLQHYQAYWRLTPFTCTELPWTDPRLQQVLHGFSDQQIALIDQNSQLQQQYFSDFFPQLFNLPSITSASKPKTIAELPFWLTNGITGRKLGQIEALCQHWHSSSRPIVEWCAGKGHLGRMLAYRFEQPVISLEWQQELCQQGEQLANQFSLPQHFIQVDVLSSGLSSELGSSVNSPLAAVLKPKQHVVALHACGQLHISMLQQAVQAGCEYIHLAPCCYHLIAESCYQPLSDLAQQHDLGLDQQQLKLIVQGQVTAGERIERLRHTEVHWRLSYELLRQHYIGDSQYRPLASAGKHWFSADFSDFATWAAQQHQWPLPDNINWQVFLNAGAKRQHLIQLIELVRHLFRRPLEHWLLLDKMLYLQQHGYTVDAIEFCDYQLTPRNLLLTATKN</sequence>
<organism evidence="2 3">
    <name type="scientific">Rheinheimera salexigens</name>
    <dbReference type="NCBI Taxonomy" id="1628148"/>
    <lineage>
        <taxon>Bacteria</taxon>
        <taxon>Pseudomonadati</taxon>
        <taxon>Pseudomonadota</taxon>
        <taxon>Gammaproteobacteria</taxon>
        <taxon>Chromatiales</taxon>
        <taxon>Chromatiaceae</taxon>
        <taxon>Rheinheimera</taxon>
    </lineage>
</organism>
<comment type="caution">
    <text evidence="2">The sequence shown here is derived from an EMBL/GenBank/DDBJ whole genome shotgun (WGS) entry which is preliminary data.</text>
</comment>
<dbReference type="EMBL" id="MKEK01000001">
    <property type="protein sequence ID" value="OEY68454.1"/>
    <property type="molecule type" value="Genomic_DNA"/>
</dbReference>